<evidence type="ECO:0000313" key="2">
    <source>
        <dbReference type="EMBL" id="CAG8459843.1"/>
    </source>
</evidence>
<reference evidence="2" key="1">
    <citation type="submission" date="2021-06" db="EMBL/GenBank/DDBJ databases">
        <authorList>
            <person name="Kallberg Y."/>
            <person name="Tangrot J."/>
            <person name="Rosling A."/>
        </authorList>
    </citation>
    <scope>NUCLEOTIDE SEQUENCE</scope>
    <source>
        <strain evidence="2">AZ414A</strain>
    </source>
</reference>
<dbReference type="AlphaFoldDB" id="A0A9N8VMB8"/>
<proteinExistence type="predicted"/>
<dbReference type="Proteomes" id="UP000789706">
    <property type="component" value="Unassembled WGS sequence"/>
</dbReference>
<evidence type="ECO:0000256" key="1">
    <source>
        <dbReference type="SAM" id="MobiDB-lite"/>
    </source>
</evidence>
<dbReference type="EMBL" id="CAJVPK010000147">
    <property type="protein sequence ID" value="CAG8459843.1"/>
    <property type="molecule type" value="Genomic_DNA"/>
</dbReference>
<keyword evidence="3" id="KW-1185">Reference proteome</keyword>
<dbReference type="OrthoDB" id="5971719at2759"/>
<name>A0A9N8VMB8_9GLOM</name>
<feature type="region of interest" description="Disordered" evidence="1">
    <location>
        <begin position="10"/>
        <end position="32"/>
    </location>
</feature>
<organism evidence="2 3">
    <name type="scientific">Diversispora eburnea</name>
    <dbReference type="NCBI Taxonomy" id="1213867"/>
    <lineage>
        <taxon>Eukaryota</taxon>
        <taxon>Fungi</taxon>
        <taxon>Fungi incertae sedis</taxon>
        <taxon>Mucoromycota</taxon>
        <taxon>Glomeromycotina</taxon>
        <taxon>Glomeromycetes</taxon>
        <taxon>Diversisporales</taxon>
        <taxon>Diversisporaceae</taxon>
        <taxon>Diversispora</taxon>
    </lineage>
</organism>
<protein>
    <submittedName>
        <fullName evidence="2">11411_t:CDS:1</fullName>
    </submittedName>
</protein>
<evidence type="ECO:0000313" key="3">
    <source>
        <dbReference type="Proteomes" id="UP000789706"/>
    </source>
</evidence>
<sequence>MCVWMFQQREAREQQEGGQEEYERQELERRKQRKAEEEIYRLQEAETTQAAETFWARAFFGFEAVGDDGCTTEDGTRNGLFSVFGYGVDSNPDEKFMKPNHQALPSAIVLYDYAAGEPNEISFEKGHTSSPILRRSVKSTEEKSSNRVIEKDDHLTSSKSHEKCINSGDKPYQCTFCNTMIQNTRTKTFKCLQPERNNNLFDFWTLTIHLRARTGENQFKYKFERCIKYFAKSPNM</sequence>
<comment type="caution">
    <text evidence="2">The sequence shown here is derived from an EMBL/GenBank/DDBJ whole genome shotgun (WGS) entry which is preliminary data.</text>
</comment>
<dbReference type="CDD" id="cd00174">
    <property type="entry name" value="SH3"/>
    <property type="match status" value="1"/>
</dbReference>
<gene>
    <name evidence="2" type="ORF">DEBURN_LOCUS2620</name>
</gene>
<accession>A0A9N8VMB8</accession>